<reference evidence="1 2" key="1">
    <citation type="journal article" date="2024" name="G3 (Bethesda)">
        <title>Genome assembly of Hibiscus sabdariffa L. provides insights into metabolisms of medicinal natural products.</title>
        <authorList>
            <person name="Kim T."/>
        </authorList>
    </citation>
    <scope>NUCLEOTIDE SEQUENCE [LARGE SCALE GENOMIC DNA]</scope>
    <source>
        <strain evidence="1">TK-2024</strain>
        <tissue evidence="1">Old leaves</tissue>
    </source>
</reference>
<name>A0ABR2TDK5_9ROSI</name>
<sequence length="98" mass="11398">MLVPSGSYPPSPKDQDIFTWESWCHRCRLPGLHPRVPNCGDSRVGQKCEQRSESEENHSQGIYCLPLGVMKSWRWCHPSHPQVPNQQKFQRVYVSHLN</sequence>
<organism evidence="1 2">
    <name type="scientific">Hibiscus sabdariffa</name>
    <name type="common">roselle</name>
    <dbReference type="NCBI Taxonomy" id="183260"/>
    <lineage>
        <taxon>Eukaryota</taxon>
        <taxon>Viridiplantae</taxon>
        <taxon>Streptophyta</taxon>
        <taxon>Embryophyta</taxon>
        <taxon>Tracheophyta</taxon>
        <taxon>Spermatophyta</taxon>
        <taxon>Magnoliopsida</taxon>
        <taxon>eudicotyledons</taxon>
        <taxon>Gunneridae</taxon>
        <taxon>Pentapetalae</taxon>
        <taxon>rosids</taxon>
        <taxon>malvids</taxon>
        <taxon>Malvales</taxon>
        <taxon>Malvaceae</taxon>
        <taxon>Malvoideae</taxon>
        <taxon>Hibiscus</taxon>
    </lineage>
</organism>
<gene>
    <name evidence="1" type="ORF">V6N11_077487</name>
</gene>
<dbReference type="EMBL" id="JBBPBN010000006">
    <property type="protein sequence ID" value="KAK9035447.1"/>
    <property type="molecule type" value="Genomic_DNA"/>
</dbReference>
<dbReference type="Proteomes" id="UP001396334">
    <property type="component" value="Unassembled WGS sequence"/>
</dbReference>
<protein>
    <submittedName>
        <fullName evidence="1">Uncharacterized protein</fullName>
    </submittedName>
</protein>
<evidence type="ECO:0000313" key="2">
    <source>
        <dbReference type="Proteomes" id="UP001396334"/>
    </source>
</evidence>
<accession>A0ABR2TDK5</accession>
<proteinExistence type="predicted"/>
<keyword evidence="2" id="KW-1185">Reference proteome</keyword>
<comment type="caution">
    <text evidence="1">The sequence shown here is derived from an EMBL/GenBank/DDBJ whole genome shotgun (WGS) entry which is preliminary data.</text>
</comment>
<evidence type="ECO:0000313" key="1">
    <source>
        <dbReference type="EMBL" id="KAK9035447.1"/>
    </source>
</evidence>